<reference evidence="2" key="1">
    <citation type="journal article" date="2014" name="Front. Microbiol.">
        <title>High frequency of phylogenetically diverse reductive dehalogenase-homologous genes in deep subseafloor sedimentary metagenomes.</title>
        <authorList>
            <person name="Kawai M."/>
            <person name="Futagami T."/>
            <person name="Toyoda A."/>
            <person name="Takaki Y."/>
            <person name="Nishi S."/>
            <person name="Hori S."/>
            <person name="Arai W."/>
            <person name="Tsubouchi T."/>
            <person name="Morono Y."/>
            <person name="Uchiyama I."/>
            <person name="Ito T."/>
            <person name="Fujiyama A."/>
            <person name="Inagaki F."/>
            <person name="Takami H."/>
        </authorList>
    </citation>
    <scope>NUCLEOTIDE SEQUENCE</scope>
    <source>
        <strain evidence="2">Expedition CK06-06</strain>
    </source>
</reference>
<dbReference type="PROSITE" id="PS51186">
    <property type="entry name" value="GNAT"/>
    <property type="match status" value="1"/>
</dbReference>
<sequence length="279" mass="31573">KRTENQIDGFIDLRGEKWFLKDSPNGGSVGEKLIIRPIQNIGEINKLAEVFGAVHLSDSAAKDAEYIKWTRLAIERKTGRIIGGFQWIPSKSEKWGGYAVHPEYQSKGIGTALFKEFLKMVEAVGIEGFEFLAVEASEGFWRKMGAVVIGTEGARFRMKYSLKDKRDKSTPYPRIVPEKAHQKALDELGKGDLIKINAALSRTTYLKDTLAVKTFWQENRGWLKERLEQLTQITNHAPPKVTWIITTDPAKLGEDPKTDLPYVASCDIDSKIVYIHPYF</sequence>
<evidence type="ECO:0000313" key="2">
    <source>
        <dbReference type="EMBL" id="GAF71155.1"/>
    </source>
</evidence>
<feature type="non-terminal residue" evidence="2">
    <location>
        <position position="279"/>
    </location>
</feature>
<dbReference type="SUPFAM" id="SSF55729">
    <property type="entry name" value="Acyl-CoA N-acyltransferases (Nat)"/>
    <property type="match status" value="1"/>
</dbReference>
<protein>
    <recommendedName>
        <fullName evidence="1">N-acetyltransferase domain-containing protein</fullName>
    </recommendedName>
</protein>
<feature type="domain" description="N-acetyltransferase" evidence="1">
    <location>
        <begin position="33"/>
        <end position="163"/>
    </location>
</feature>
<comment type="caution">
    <text evidence="2">The sequence shown here is derived from an EMBL/GenBank/DDBJ whole genome shotgun (WGS) entry which is preliminary data.</text>
</comment>
<dbReference type="InterPro" id="IPR000182">
    <property type="entry name" value="GNAT_dom"/>
</dbReference>
<dbReference type="Pfam" id="PF13508">
    <property type="entry name" value="Acetyltransf_7"/>
    <property type="match status" value="1"/>
</dbReference>
<dbReference type="InterPro" id="IPR016181">
    <property type="entry name" value="Acyl_CoA_acyltransferase"/>
</dbReference>
<organism evidence="2">
    <name type="scientific">marine sediment metagenome</name>
    <dbReference type="NCBI Taxonomy" id="412755"/>
    <lineage>
        <taxon>unclassified sequences</taxon>
        <taxon>metagenomes</taxon>
        <taxon>ecological metagenomes</taxon>
    </lineage>
</organism>
<dbReference type="EMBL" id="BARS01001387">
    <property type="protein sequence ID" value="GAF71155.1"/>
    <property type="molecule type" value="Genomic_DNA"/>
</dbReference>
<dbReference type="GO" id="GO:0016747">
    <property type="term" value="F:acyltransferase activity, transferring groups other than amino-acyl groups"/>
    <property type="evidence" value="ECO:0007669"/>
    <property type="project" value="InterPro"/>
</dbReference>
<feature type="non-terminal residue" evidence="2">
    <location>
        <position position="1"/>
    </location>
</feature>
<name>X0T512_9ZZZZ</name>
<dbReference type="AlphaFoldDB" id="X0T512"/>
<accession>X0T512</accession>
<evidence type="ECO:0000259" key="1">
    <source>
        <dbReference type="PROSITE" id="PS51186"/>
    </source>
</evidence>
<dbReference type="Gene3D" id="3.40.630.30">
    <property type="match status" value="1"/>
</dbReference>
<dbReference type="CDD" id="cd04301">
    <property type="entry name" value="NAT_SF"/>
    <property type="match status" value="1"/>
</dbReference>
<gene>
    <name evidence="2" type="ORF">S01H1_02761</name>
</gene>
<proteinExistence type="predicted"/>